<dbReference type="EMBL" id="JAFCMP010000334">
    <property type="protein sequence ID" value="KAG5181319.1"/>
    <property type="molecule type" value="Genomic_DNA"/>
</dbReference>
<sequence>MRGKRAAPLALANKRAAAVTAAAAALSIGVYTTAAAAPARVALSRGRFTTDIARARMRALARTCPHVAALVMGLQPAARPQWAAGRRGASARLREAPASPPPLPPPPPLHRARRAAHHRSIAITATEPAKQ</sequence>
<keyword evidence="3" id="KW-1185">Reference proteome</keyword>
<dbReference type="Proteomes" id="UP000664859">
    <property type="component" value="Unassembled WGS sequence"/>
</dbReference>
<evidence type="ECO:0000256" key="1">
    <source>
        <dbReference type="SAM" id="MobiDB-lite"/>
    </source>
</evidence>
<proteinExistence type="predicted"/>
<evidence type="ECO:0000313" key="3">
    <source>
        <dbReference type="Proteomes" id="UP000664859"/>
    </source>
</evidence>
<organism evidence="2 3">
    <name type="scientific">Tribonema minus</name>
    <dbReference type="NCBI Taxonomy" id="303371"/>
    <lineage>
        <taxon>Eukaryota</taxon>
        <taxon>Sar</taxon>
        <taxon>Stramenopiles</taxon>
        <taxon>Ochrophyta</taxon>
        <taxon>PX clade</taxon>
        <taxon>Xanthophyceae</taxon>
        <taxon>Tribonematales</taxon>
        <taxon>Tribonemataceae</taxon>
        <taxon>Tribonema</taxon>
    </lineage>
</organism>
<dbReference type="AlphaFoldDB" id="A0A835YUN0"/>
<feature type="compositionally biased region" description="Basic residues" evidence="1">
    <location>
        <begin position="110"/>
        <end position="120"/>
    </location>
</feature>
<name>A0A835YUN0_9STRA</name>
<evidence type="ECO:0000313" key="2">
    <source>
        <dbReference type="EMBL" id="KAG5181319.1"/>
    </source>
</evidence>
<gene>
    <name evidence="2" type="ORF">JKP88DRAFT_273400</name>
</gene>
<reference evidence="2" key="1">
    <citation type="submission" date="2021-02" db="EMBL/GenBank/DDBJ databases">
        <title>First Annotated Genome of the Yellow-green Alga Tribonema minus.</title>
        <authorList>
            <person name="Mahan K.M."/>
        </authorList>
    </citation>
    <scope>NUCLEOTIDE SEQUENCE</scope>
    <source>
        <strain evidence="2">UTEX B ZZ1240</strain>
    </source>
</reference>
<feature type="compositionally biased region" description="Pro residues" evidence="1">
    <location>
        <begin position="98"/>
        <end position="109"/>
    </location>
</feature>
<protein>
    <submittedName>
        <fullName evidence="2">Uncharacterized protein</fullName>
    </submittedName>
</protein>
<accession>A0A835YUN0</accession>
<feature type="region of interest" description="Disordered" evidence="1">
    <location>
        <begin position="81"/>
        <end position="131"/>
    </location>
</feature>
<comment type="caution">
    <text evidence="2">The sequence shown here is derived from an EMBL/GenBank/DDBJ whole genome shotgun (WGS) entry which is preliminary data.</text>
</comment>